<dbReference type="PANTHER" id="PTHR46825:SF11">
    <property type="entry name" value="PENICILLIN-BINDING PROTEIN 4"/>
    <property type="match status" value="1"/>
</dbReference>
<keyword evidence="9" id="KW-1185">Reference proteome</keyword>
<evidence type="ECO:0000313" key="9">
    <source>
        <dbReference type="Proteomes" id="UP000663440"/>
    </source>
</evidence>
<dbReference type="InterPro" id="IPR012338">
    <property type="entry name" value="Beta-lactam/transpept-like"/>
</dbReference>
<feature type="repeat" description="TPR" evidence="5">
    <location>
        <begin position="453"/>
        <end position="486"/>
    </location>
</feature>
<sequence>MIKLFFLIVWTFSSFSNVFAQEKSVRIDSLLQSAVQRGMFNGVLLAAQDGRIMYEKAFGYADFGQKKANTIETGFELASVSKVFTAVAILQLKDKGKLKFDDPFSLYYPDFPYKTVTIRQLLSHTSGISDQDIENQKAEIPFKDTYTNQELVTFLSQHTFKFKLSPNEKWWYSNTGYALLAALVEKLSGKTFDVYLQKEIFKKAGMKHTYLKSDFLNTKPNFPETSNYDYPKRYISEREKMEGSKSYYHTASYGASNVVSTVHDLLLFDNALYNTTLVNQSTLKEAYQSTILKNGEKNYVWINIGGMGKAYDGLGWFLFDDESAGKTVWHTGGMPGCVTILLRNVVKKQTVVLLDNVNSEGVYLTAFNTLNILNNQPLLPVRKSFSKAYGKILMKDGDEAADLFLIENRTRKNLYSISENDLNNLGYDFLSDKLYSQALKVFKTNIVLFPESDNTYNSYGEALYKIGKKDEALQMFRKSLEINPENEDSIKAIEDFTK</sequence>
<keyword evidence="2" id="KW-0677">Repeat</keyword>
<dbReference type="InterPro" id="IPR001466">
    <property type="entry name" value="Beta-lactam-related"/>
</dbReference>
<feature type="signal peptide" evidence="6">
    <location>
        <begin position="1"/>
        <end position="20"/>
    </location>
</feature>
<reference evidence="8 9" key="1">
    <citation type="submission" date="2021-03" db="EMBL/GenBank/DDBJ databases">
        <title>Flavobacterium kribbensis sp. nov, an endophytic bacteria, isolated from soybean.</title>
        <authorList>
            <person name="Lee J."/>
            <person name="Seo J."/>
        </authorList>
    </citation>
    <scope>NUCLEOTIDE SEQUENCE [LARGE SCALE GENOMIC DNA]</scope>
    <source>
        <strain evidence="8 9">BB8</strain>
    </source>
</reference>
<dbReference type="PROSITE" id="PS50293">
    <property type="entry name" value="TPR_REGION"/>
    <property type="match status" value="1"/>
</dbReference>
<keyword evidence="6" id="KW-0732">Signal</keyword>
<dbReference type="EMBL" id="CP071448">
    <property type="protein sequence ID" value="QSW88598.1"/>
    <property type="molecule type" value="Genomic_DNA"/>
</dbReference>
<organism evidence="8 9">
    <name type="scientific">Flavobacterium endoglycinae</name>
    <dbReference type="NCBI Taxonomy" id="2816357"/>
    <lineage>
        <taxon>Bacteria</taxon>
        <taxon>Pseudomonadati</taxon>
        <taxon>Bacteroidota</taxon>
        <taxon>Flavobacteriia</taxon>
        <taxon>Flavobacteriales</taxon>
        <taxon>Flavobacteriaceae</taxon>
        <taxon>Flavobacterium</taxon>
    </lineage>
</organism>
<dbReference type="InterPro" id="IPR011990">
    <property type="entry name" value="TPR-like_helical_dom_sf"/>
</dbReference>
<dbReference type="PANTHER" id="PTHR46825">
    <property type="entry name" value="D-ALANYL-D-ALANINE-CARBOXYPEPTIDASE/ENDOPEPTIDASE AMPH"/>
    <property type="match status" value="1"/>
</dbReference>
<dbReference type="Gene3D" id="1.25.40.10">
    <property type="entry name" value="Tetratricopeptide repeat domain"/>
    <property type="match status" value="1"/>
</dbReference>
<dbReference type="Pfam" id="PF00144">
    <property type="entry name" value="Beta-lactamase"/>
    <property type="match status" value="1"/>
</dbReference>
<dbReference type="InterPro" id="IPR050491">
    <property type="entry name" value="AmpC-like"/>
</dbReference>
<evidence type="ECO:0000259" key="7">
    <source>
        <dbReference type="Pfam" id="PF00144"/>
    </source>
</evidence>
<feature type="domain" description="Beta-lactamase-related" evidence="7">
    <location>
        <begin position="28"/>
        <end position="358"/>
    </location>
</feature>
<keyword evidence="3 5" id="KW-0802">TPR repeat</keyword>
<dbReference type="Pfam" id="PF07719">
    <property type="entry name" value="TPR_2"/>
    <property type="match status" value="1"/>
</dbReference>
<evidence type="ECO:0000256" key="6">
    <source>
        <dbReference type="SAM" id="SignalP"/>
    </source>
</evidence>
<dbReference type="GO" id="GO:0016787">
    <property type="term" value="F:hydrolase activity"/>
    <property type="evidence" value="ECO:0007669"/>
    <property type="project" value="UniProtKB-KW"/>
</dbReference>
<evidence type="ECO:0000256" key="4">
    <source>
        <dbReference type="ARBA" id="ARBA00023136"/>
    </source>
</evidence>
<protein>
    <submittedName>
        <fullName evidence="8">Serine hydrolase</fullName>
    </submittedName>
</protein>
<dbReference type="SUPFAM" id="SSF48452">
    <property type="entry name" value="TPR-like"/>
    <property type="match status" value="1"/>
</dbReference>
<name>A0ABX7QDK7_9FLAO</name>
<comment type="subcellular location">
    <subcellularLocation>
        <location evidence="1">Membrane</location>
    </subcellularLocation>
</comment>
<dbReference type="PROSITE" id="PS50005">
    <property type="entry name" value="TPR"/>
    <property type="match status" value="1"/>
</dbReference>
<dbReference type="SMART" id="SM00028">
    <property type="entry name" value="TPR"/>
    <property type="match status" value="2"/>
</dbReference>
<accession>A0ABX7QDK7</accession>
<dbReference type="InterPro" id="IPR019734">
    <property type="entry name" value="TPR_rpt"/>
</dbReference>
<evidence type="ECO:0000256" key="2">
    <source>
        <dbReference type="ARBA" id="ARBA00022737"/>
    </source>
</evidence>
<dbReference type="RefSeq" id="WP_207295797.1">
    <property type="nucleotide sequence ID" value="NZ_CP071448.1"/>
</dbReference>
<keyword evidence="8" id="KW-0378">Hydrolase</keyword>
<dbReference type="Gene3D" id="3.40.710.10">
    <property type="entry name" value="DD-peptidase/beta-lactamase superfamily"/>
    <property type="match status" value="1"/>
</dbReference>
<evidence type="ECO:0000313" key="8">
    <source>
        <dbReference type="EMBL" id="QSW88598.1"/>
    </source>
</evidence>
<dbReference type="SUPFAM" id="SSF56601">
    <property type="entry name" value="beta-lactamase/transpeptidase-like"/>
    <property type="match status" value="1"/>
</dbReference>
<feature type="chain" id="PRO_5047073963" evidence="6">
    <location>
        <begin position="21"/>
        <end position="498"/>
    </location>
</feature>
<dbReference type="Proteomes" id="UP000663440">
    <property type="component" value="Chromosome"/>
</dbReference>
<keyword evidence="4" id="KW-0472">Membrane</keyword>
<gene>
    <name evidence="8" type="ORF">J0383_20440</name>
</gene>
<dbReference type="InterPro" id="IPR013105">
    <property type="entry name" value="TPR_2"/>
</dbReference>
<evidence type="ECO:0000256" key="3">
    <source>
        <dbReference type="ARBA" id="ARBA00022803"/>
    </source>
</evidence>
<evidence type="ECO:0000256" key="5">
    <source>
        <dbReference type="PROSITE-ProRule" id="PRU00339"/>
    </source>
</evidence>
<proteinExistence type="predicted"/>
<evidence type="ECO:0000256" key="1">
    <source>
        <dbReference type="ARBA" id="ARBA00004370"/>
    </source>
</evidence>